<evidence type="ECO:0000313" key="9">
    <source>
        <dbReference type="EMBL" id="RFP61594.1"/>
    </source>
</evidence>
<keyword evidence="9" id="KW-0813">Transport</keyword>
<proteinExistence type="predicted"/>
<keyword evidence="3" id="KW-0472">Membrane</keyword>
<evidence type="ECO:0000256" key="1">
    <source>
        <dbReference type="ARBA" id="ARBA00004459"/>
    </source>
</evidence>
<feature type="chain" id="PRO_5016846337" evidence="8">
    <location>
        <begin position="18"/>
        <end position="87"/>
    </location>
</feature>
<evidence type="ECO:0000256" key="8">
    <source>
        <dbReference type="SAM" id="SignalP"/>
    </source>
</evidence>
<keyword evidence="9" id="KW-0762">Sugar transport</keyword>
<keyword evidence="2 8" id="KW-0732">Signal</keyword>
<evidence type="ECO:0000256" key="2">
    <source>
        <dbReference type="ARBA" id="ARBA00022729"/>
    </source>
</evidence>
<feature type="compositionally biased region" description="Low complexity" evidence="7">
    <location>
        <begin position="31"/>
        <end position="60"/>
    </location>
</feature>
<evidence type="ECO:0000256" key="5">
    <source>
        <dbReference type="ARBA" id="ARBA00023237"/>
    </source>
</evidence>
<dbReference type="PROSITE" id="PS51257">
    <property type="entry name" value="PROKAR_LIPOPROTEIN"/>
    <property type="match status" value="1"/>
</dbReference>
<keyword evidence="10" id="KW-1185">Reference proteome</keyword>
<dbReference type="GO" id="GO:0009279">
    <property type="term" value="C:cell outer membrane"/>
    <property type="evidence" value="ECO:0007669"/>
    <property type="project" value="UniProtKB-SubCell"/>
</dbReference>
<keyword evidence="6" id="KW-0449">Lipoprotein</keyword>
<evidence type="ECO:0000256" key="3">
    <source>
        <dbReference type="ARBA" id="ARBA00023136"/>
    </source>
</evidence>
<dbReference type="RefSeq" id="WP_117202018.1">
    <property type="nucleotide sequence ID" value="NZ_JBHTBK010000004.1"/>
</dbReference>
<feature type="signal peptide" evidence="8">
    <location>
        <begin position="1"/>
        <end position="17"/>
    </location>
</feature>
<accession>A0A372DQ06</accession>
<evidence type="ECO:0000256" key="7">
    <source>
        <dbReference type="SAM" id="MobiDB-lite"/>
    </source>
</evidence>
<evidence type="ECO:0000313" key="10">
    <source>
        <dbReference type="Proteomes" id="UP000262917"/>
    </source>
</evidence>
<comment type="subcellular location">
    <subcellularLocation>
        <location evidence="1">Cell outer membrane</location>
        <topology evidence="1">Lipid-anchor</topology>
    </subcellularLocation>
</comment>
<dbReference type="AlphaFoldDB" id="A0A372DQ06"/>
<keyword evidence="5" id="KW-0998">Cell outer membrane</keyword>
<protein>
    <submittedName>
        <fullName evidence="9">Sugar transporter</fullName>
    </submittedName>
</protein>
<gene>
    <name evidence="9" type="ORF">D0Y53_04600</name>
</gene>
<comment type="caution">
    <text evidence="9">The sequence shown here is derived from an EMBL/GenBank/DDBJ whole genome shotgun (WGS) entry which is preliminary data.</text>
</comment>
<dbReference type="NCBIfam" id="NF047847">
    <property type="entry name" value="SS_mature_LptM"/>
    <property type="match status" value="1"/>
</dbReference>
<keyword evidence="4" id="KW-0564">Palmitate</keyword>
<evidence type="ECO:0000256" key="6">
    <source>
        <dbReference type="ARBA" id="ARBA00023288"/>
    </source>
</evidence>
<reference evidence="9 10" key="1">
    <citation type="submission" date="2018-08" db="EMBL/GenBank/DDBJ databases">
        <title>Lysobacter weifangensis sp. nov., a new member of the family 'Xanthomonadaceae', isolated from soil in a farmland.</title>
        <authorList>
            <person name="Zhao H."/>
        </authorList>
    </citation>
    <scope>NUCLEOTIDE SEQUENCE [LARGE SCALE GENOMIC DNA]</scope>
    <source>
        <strain evidence="9 10">WF-2</strain>
    </source>
</reference>
<dbReference type="Proteomes" id="UP000262917">
    <property type="component" value="Unassembled WGS sequence"/>
</dbReference>
<feature type="region of interest" description="Disordered" evidence="7">
    <location>
        <begin position="22"/>
        <end position="87"/>
    </location>
</feature>
<feature type="compositionally biased region" description="Pro residues" evidence="7">
    <location>
        <begin position="61"/>
        <end position="81"/>
    </location>
</feature>
<evidence type="ECO:0000256" key="4">
    <source>
        <dbReference type="ARBA" id="ARBA00023139"/>
    </source>
</evidence>
<organism evidence="9 10">
    <name type="scientific">Cognatiluteimonas weifangensis</name>
    <dbReference type="NCBI Taxonomy" id="2303539"/>
    <lineage>
        <taxon>Bacteria</taxon>
        <taxon>Pseudomonadati</taxon>
        <taxon>Pseudomonadota</taxon>
        <taxon>Gammaproteobacteria</taxon>
        <taxon>Lysobacterales</taxon>
        <taxon>Lysobacteraceae</taxon>
        <taxon>Cognatiluteimonas</taxon>
    </lineage>
</organism>
<dbReference type="InterPro" id="IPR032831">
    <property type="entry name" value="LptM_cons"/>
</dbReference>
<dbReference type="EMBL" id="QVPD01000003">
    <property type="protein sequence ID" value="RFP61594.1"/>
    <property type="molecule type" value="Genomic_DNA"/>
</dbReference>
<sequence>MKTLPVLALVAAALLLAACGNKGPLLLPSQMPEAVPAMPAPDADAPPAAPAEDAAPADDSVPPPPPAPAPPAAPEPPPAPPAADSDD</sequence>
<name>A0A372DQ06_9GAMM</name>
<dbReference type="Pfam" id="PF13627">
    <property type="entry name" value="LptM_cons"/>
    <property type="match status" value="1"/>
</dbReference>